<gene>
    <name evidence="4" type="ORF">ACFQDI_12510</name>
</gene>
<keyword evidence="2" id="KW-0808">Transferase</keyword>
<keyword evidence="1 4" id="KW-0489">Methyltransferase</keyword>
<evidence type="ECO:0000313" key="4">
    <source>
        <dbReference type="EMBL" id="MFC5455682.1"/>
    </source>
</evidence>
<evidence type="ECO:0000313" key="5">
    <source>
        <dbReference type="Proteomes" id="UP001596052"/>
    </source>
</evidence>
<dbReference type="SUPFAM" id="SSF53335">
    <property type="entry name" value="S-adenosyl-L-methionine-dependent methyltransferases"/>
    <property type="match status" value="1"/>
</dbReference>
<evidence type="ECO:0000256" key="3">
    <source>
        <dbReference type="ARBA" id="ARBA00022691"/>
    </source>
</evidence>
<dbReference type="GO" id="GO:0008168">
    <property type="term" value="F:methyltransferase activity"/>
    <property type="evidence" value="ECO:0007669"/>
    <property type="project" value="UniProtKB-KW"/>
</dbReference>
<keyword evidence="5" id="KW-1185">Reference proteome</keyword>
<evidence type="ECO:0000256" key="2">
    <source>
        <dbReference type="ARBA" id="ARBA00022679"/>
    </source>
</evidence>
<dbReference type="PANTHER" id="PTHR43464:SF19">
    <property type="entry name" value="UBIQUINONE BIOSYNTHESIS O-METHYLTRANSFERASE, MITOCHONDRIAL"/>
    <property type="match status" value="1"/>
</dbReference>
<reference evidence="5" key="1">
    <citation type="journal article" date="2019" name="Int. J. Syst. Evol. Microbiol.">
        <title>The Global Catalogue of Microorganisms (GCM) 10K type strain sequencing project: providing services to taxonomists for standard genome sequencing and annotation.</title>
        <authorList>
            <consortium name="The Broad Institute Genomics Platform"/>
            <consortium name="The Broad Institute Genome Sequencing Center for Infectious Disease"/>
            <person name="Wu L."/>
            <person name="Ma J."/>
        </authorList>
    </citation>
    <scope>NUCLEOTIDE SEQUENCE [LARGE SCALE GENOMIC DNA]</scope>
    <source>
        <strain evidence="5">CGMCC 4.1469</strain>
    </source>
</reference>
<dbReference type="EMBL" id="JBHSMQ010000004">
    <property type="protein sequence ID" value="MFC5455682.1"/>
    <property type="molecule type" value="Genomic_DNA"/>
</dbReference>
<dbReference type="Proteomes" id="UP001596052">
    <property type="component" value="Unassembled WGS sequence"/>
</dbReference>
<dbReference type="InterPro" id="IPR029063">
    <property type="entry name" value="SAM-dependent_MTases_sf"/>
</dbReference>
<organism evidence="4 5">
    <name type="scientific">Prosthecobacter fluviatilis</name>
    <dbReference type="NCBI Taxonomy" id="445931"/>
    <lineage>
        <taxon>Bacteria</taxon>
        <taxon>Pseudomonadati</taxon>
        <taxon>Verrucomicrobiota</taxon>
        <taxon>Verrucomicrobiia</taxon>
        <taxon>Verrucomicrobiales</taxon>
        <taxon>Verrucomicrobiaceae</taxon>
        <taxon>Prosthecobacter</taxon>
    </lineage>
</organism>
<dbReference type="RefSeq" id="WP_377167004.1">
    <property type="nucleotide sequence ID" value="NZ_JBHSMQ010000004.1"/>
</dbReference>
<evidence type="ECO:0000256" key="1">
    <source>
        <dbReference type="ARBA" id="ARBA00022603"/>
    </source>
</evidence>
<accession>A0ABW0KRT7</accession>
<name>A0ABW0KRT7_9BACT</name>
<comment type="caution">
    <text evidence="4">The sequence shown here is derived from an EMBL/GenBank/DDBJ whole genome shotgun (WGS) entry which is preliminary data.</text>
</comment>
<dbReference type="CDD" id="cd02440">
    <property type="entry name" value="AdoMet_MTases"/>
    <property type="match status" value="1"/>
</dbReference>
<keyword evidence="3" id="KW-0949">S-adenosyl-L-methionine</keyword>
<dbReference type="Gene3D" id="3.40.50.150">
    <property type="entry name" value="Vaccinia Virus protein VP39"/>
    <property type="match status" value="1"/>
</dbReference>
<dbReference type="PANTHER" id="PTHR43464">
    <property type="entry name" value="METHYLTRANSFERASE"/>
    <property type="match status" value="1"/>
</dbReference>
<proteinExistence type="predicted"/>
<protein>
    <submittedName>
        <fullName evidence="4">Class I SAM-dependent methyltransferase</fullName>
    </submittedName>
</protein>
<dbReference type="GO" id="GO:0032259">
    <property type="term" value="P:methylation"/>
    <property type="evidence" value="ECO:0007669"/>
    <property type="project" value="UniProtKB-KW"/>
</dbReference>
<sequence>MQRYMLEKSIETNDKDLLERRIEASKESKGTSSGAVINHALSVALGAGGTRSLLEYGAGRGDLIRRLIASGWSGPITGADLFERPEDLPDQVTWLQADLNLPLEWSGGGFDVVVSTEVIEHLENPRAVAREFARLLRPGGEVILTTPNQESLRSLLSLVVTGHFALFQDSCYPAHITALLRKDLLRVFQEAGFINIRFSYVAHGGVPKLPHISWQQISAGLLKGRWFSDTIVMSAKLKA</sequence>
<dbReference type="Pfam" id="PF13489">
    <property type="entry name" value="Methyltransf_23"/>
    <property type="match status" value="1"/>
</dbReference>